<evidence type="ECO:0000256" key="7">
    <source>
        <dbReference type="ARBA" id="ARBA00035257"/>
    </source>
</evidence>
<dbReference type="InterPro" id="IPR004044">
    <property type="entry name" value="KH_dom_type_2"/>
</dbReference>
<keyword evidence="3 8" id="KW-0694">RNA-binding</keyword>
<evidence type="ECO:0000256" key="1">
    <source>
        <dbReference type="ARBA" id="ARBA00010761"/>
    </source>
</evidence>
<evidence type="ECO:0000256" key="3">
    <source>
        <dbReference type="ARBA" id="ARBA00022884"/>
    </source>
</evidence>
<organism evidence="11 12">
    <name type="scientific">candidate division WWE3 bacterium RIFCSPHIGHO2_01_FULL_42_13</name>
    <dbReference type="NCBI Taxonomy" id="1802617"/>
    <lineage>
        <taxon>Bacteria</taxon>
        <taxon>Katanobacteria</taxon>
    </lineage>
</organism>
<dbReference type="InterPro" id="IPR005704">
    <property type="entry name" value="Ribosomal_uS3_bac-typ"/>
</dbReference>
<keyword evidence="4 8" id="KW-0689">Ribosomal protein</keyword>
<evidence type="ECO:0000313" key="12">
    <source>
        <dbReference type="Proteomes" id="UP000176608"/>
    </source>
</evidence>
<dbReference type="AlphaFoldDB" id="A0A1F4USV1"/>
<evidence type="ECO:0000313" key="11">
    <source>
        <dbReference type="EMBL" id="OGC47263.1"/>
    </source>
</evidence>
<dbReference type="InterPro" id="IPR057258">
    <property type="entry name" value="Ribosomal_uS3"/>
</dbReference>
<dbReference type="InterPro" id="IPR015946">
    <property type="entry name" value="KH_dom-like_a/b"/>
</dbReference>
<dbReference type="GO" id="GO:0019843">
    <property type="term" value="F:rRNA binding"/>
    <property type="evidence" value="ECO:0007669"/>
    <property type="project" value="UniProtKB-UniRule"/>
</dbReference>
<dbReference type="CDD" id="cd02412">
    <property type="entry name" value="KH-II_30S_S3"/>
    <property type="match status" value="1"/>
</dbReference>
<dbReference type="HAMAP" id="MF_01309_B">
    <property type="entry name" value="Ribosomal_uS3_B"/>
    <property type="match status" value="1"/>
</dbReference>
<dbReference type="PANTHER" id="PTHR11760:SF19">
    <property type="entry name" value="SMALL RIBOSOMAL SUBUNIT PROTEIN US3C"/>
    <property type="match status" value="1"/>
</dbReference>
<comment type="function">
    <text evidence="6 8">Binds the lower part of the 30S subunit head. Binds mRNA in the 70S ribosome, positioning it for translation.</text>
</comment>
<feature type="domain" description="KH type-2" evidence="10">
    <location>
        <begin position="39"/>
        <end position="107"/>
    </location>
</feature>
<comment type="caution">
    <text evidence="11">The sequence shown here is derived from an EMBL/GenBank/DDBJ whole genome shotgun (WGS) entry which is preliminary data.</text>
</comment>
<keyword evidence="5 8" id="KW-0687">Ribonucleoprotein</keyword>
<keyword evidence="2 8" id="KW-0699">rRNA-binding</keyword>
<dbReference type="SUPFAM" id="SSF54821">
    <property type="entry name" value="Ribosomal protein S3 C-terminal domain"/>
    <property type="match status" value="1"/>
</dbReference>
<dbReference type="GO" id="GO:0003729">
    <property type="term" value="F:mRNA binding"/>
    <property type="evidence" value="ECO:0007669"/>
    <property type="project" value="UniProtKB-UniRule"/>
</dbReference>
<dbReference type="Pfam" id="PF00189">
    <property type="entry name" value="Ribosomal_S3_C"/>
    <property type="match status" value="1"/>
</dbReference>
<dbReference type="PROSITE" id="PS50823">
    <property type="entry name" value="KH_TYPE_2"/>
    <property type="match status" value="1"/>
</dbReference>
<accession>A0A1F4USV1</accession>
<dbReference type="Pfam" id="PF07650">
    <property type="entry name" value="KH_2"/>
    <property type="match status" value="1"/>
</dbReference>
<dbReference type="NCBIfam" id="TIGR01009">
    <property type="entry name" value="rpsC_bact"/>
    <property type="match status" value="1"/>
</dbReference>
<dbReference type="Gene3D" id="3.30.300.20">
    <property type="match status" value="1"/>
</dbReference>
<sequence length="210" mass="23282">MGQKINPTGFRIGISKDWTSRWFANKATYGDLVVEDLKIRKFLKNKFEQAGVKDVEIERSLNEIKIIMKVSKPGIVIGRGGAGVTDAQEQLKKLTNSKISLTAEEVKSPEMEAALVAQYISRQLKRRLPYRRIVSGVLQSAMDKGAKGIKVRLSGLLSGGNSIARREVASLGSIPSQTLRADIDYAQEDCHMLYGTIGIKVWIYKGEIDL</sequence>
<dbReference type="PROSITE" id="PS00548">
    <property type="entry name" value="RIBOSOMAL_S3"/>
    <property type="match status" value="1"/>
</dbReference>
<dbReference type="PANTHER" id="PTHR11760">
    <property type="entry name" value="30S/40S RIBOSOMAL PROTEIN S3"/>
    <property type="match status" value="1"/>
</dbReference>
<gene>
    <name evidence="8" type="primary">rpsC</name>
    <name evidence="11" type="ORF">A2886_01275</name>
</gene>
<evidence type="ECO:0000256" key="8">
    <source>
        <dbReference type="HAMAP-Rule" id="MF_01309"/>
    </source>
</evidence>
<dbReference type="GO" id="GO:0006412">
    <property type="term" value="P:translation"/>
    <property type="evidence" value="ECO:0007669"/>
    <property type="project" value="UniProtKB-UniRule"/>
</dbReference>
<comment type="subunit">
    <text evidence="8">Part of the 30S ribosomal subunit. Forms a tight complex with proteins S10 and S14.</text>
</comment>
<dbReference type="STRING" id="1802617.A2886_01275"/>
<dbReference type="InterPro" id="IPR018280">
    <property type="entry name" value="Ribosomal_uS3_CS"/>
</dbReference>
<dbReference type="EMBL" id="MEVA01000016">
    <property type="protein sequence ID" value="OGC47263.1"/>
    <property type="molecule type" value="Genomic_DNA"/>
</dbReference>
<evidence type="ECO:0000256" key="4">
    <source>
        <dbReference type="ARBA" id="ARBA00022980"/>
    </source>
</evidence>
<proteinExistence type="inferred from homology"/>
<evidence type="ECO:0000259" key="10">
    <source>
        <dbReference type="PROSITE" id="PS50823"/>
    </source>
</evidence>
<dbReference type="SUPFAM" id="SSF54814">
    <property type="entry name" value="Prokaryotic type KH domain (KH-domain type II)"/>
    <property type="match status" value="1"/>
</dbReference>
<evidence type="ECO:0000256" key="2">
    <source>
        <dbReference type="ARBA" id="ARBA00022730"/>
    </source>
</evidence>
<dbReference type="InterPro" id="IPR004087">
    <property type="entry name" value="KH_dom"/>
</dbReference>
<dbReference type="Gene3D" id="3.30.1140.32">
    <property type="entry name" value="Ribosomal protein S3, C-terminal domain"/>
    <property type="match status" value="1"/>
</dbReference>
<comment type="similarity">
    <text evidence="1 8 9">Belongs to the universal ribosomal protein uS3 family.</text>
</comment>
<evidence type="ECO:0000256" key="9">
    <source>
        <dbReference type="RuleBase" id="RU003624"/>
    </source>
</evidence>
<dbReference type="Proteomes" id="UP000176608">
    <property type="component" value="Unassembled WGS sequence"/>
</dbReference>
<evidence type="ECO:0000256" key="5">
    <source>
        <dbReference type="ARBA" id="ARBA00023274"/>
    </source>
</evidence>
<dbReference type="GO" id="GO:0022627">
    <property type="term" value="C:cytosolic small ribosomal subunit"/>
    <property type="evidence" value="ECO:0007669"/>
    <property type="project" value="TreeGrafter"/>
</dbReference>
<dbReference type="FunFam" id="3.30.300.20:FF:000001">
    <property type="entry name" value="30S ribosomal protein S3"/>
    <property type="match status" value="1"/>
</dbReference>
<dbReference type="SMART" id="SM00322">
    <property type="entry name" value="KH"/>
    <property type="match status" value="1"/>
</dbReference>
<name>A0A1F4USV1_UNCKA</name>
<dbReference type="InterPro" id="IPR009019">
    <property type="entry name" value="KH_sf_prok-type"/>
</dbReference>
<reference evidence="11 12" key="1">
    <citation type="journal article" date="2016" name="Nat. Commun.">
        <title>Thousands of microbial genomes shed light on interconnected biogeochemical processes in an aquifer system.</title>
        <authorList>
            <person name="Anantharaman K."/>
            <person name="Brown C.T."/>
            <person name="Hug L.A."/>
            <person name="Sharon I."/>
            <person name="Castelle C.J."/>
            <person name="Probst A.J."/>
            <person name="Thomas B.C."/>
            <person name="Singh A."/>
            <person name="Wilkins M.J."/>
            <person name="Karaoz U."/>
            <person name="Brodie E.L."/>
            <person name="Williams K.H."/>
            <person name="Hubbard S.S."/>
            <person name="Banfield J.F."/>
        </authorList>
    </citation>
    <scope>NUCLEOTIDE SEQUENCE [LARGE SCALE GENOMIC DNA]</scope>
</reference>
<dbReference type="InterPro" id="IPR036419">
    <property type="entry name" value="Ribosomal_S3_C_sf"/>
</dbReference>
<dbReference type="InterPro" id="IPR001351">
    <property type="entry name" value="Ribosomal_uS3_C"/>
</dbReference>
<evidence type="ECO:0000256" key="6">
    <source>
        <dbReference type="ARBA" id="ARBA00024998"/>
    </source>
</evidence>
<protein>
    <recommendedName>
        <fullName evidence="7 8">Small ribosomal subunit protein uS3</fullName>
    </recommendedName>
</protein>
<dbReference type="GO" id="GO:0003735">
    <property type="term" value="F:structural constituent of ribosome"/>
    <property type="evidence" value="ECO:0007669"/>
    <property type="project" value="InterPro"/>
</dbReference>